<organism evidence="3 4">
    <name type="scientific">Chryseobacterium joostei</name>
    <dbReference type="NCBI Taxonomy" id="112234"/>
    <lineage>
        <taxon>Bacteria</taxon>
        <taxon>Pseudomonadati</taxon>
        <taxon>Bacteroidota</taxon>
        <taxon>Flavobacteriia</taxon>
        <taxon>Flavobacteriales</taxon>
        <taxon>Weeksellaceae</taxon>
        <taxon>Chryseobacterium group</taxon>
        <taxon>Chryseobacterium</taxon>
    </lineage>
</organism>
<dbReference type="Gene3D" id="3.40.630.30">
    <property type="match status" value="1"/>
</dbReference>
<sequence>MKDKVSENLLEKWLTAWSLSRKLSLPVQYKSGFKVEVGEEKQKQRYVFSEPNEDFFELSYIIDESWVYLKVCAASDRFIKNIPEKWKIEPQGYMMYCFHPMNIPDSKLADGYNLECSEDGFVFTIKIIAENGELASIGRLVLVDNLAVYDRIVTDEKHRRKGLASFVIKELEKIALSKDVFNNFLVATEEGRLLYENLGWEVFSLYTSIVIPSKI</sequence>
<evidence type="ECO:0000313" key="2">
    <source>
        <dbReference type="EMBL" id="AZA98880.1"/>
    </source>
</evidence>
<evidence type="ECO:0000259" key="1">
    <source>
        <dbReference type="PROSITE" id="PS51186"/>
    </source>
</evidence>
<dbReference type="Pfam" id="PF00583">
    <property type="entry name" value="Acetyltransf_1"/>
    <property type="match status" value="1"/>
</dbReference>
<dbReference type="STRING" id="112234.SAMN05421768_101497"/>
<reference evidence="2 5" key="2">
    <citation type="submission" date="2018-11" db="EMBL/GenBank/DDBJ databases">
        <title>Proposal to divide the Flavobacteriaceae and reorganize its genera based on Amino Acid Identity values calculated from whole genome sequences.</title>
        <authorList>
            <person name="Nicholson A.C."/>
            <person name="Gulvik C.A."/>
            <person name="Whitney A.M."/>
            <person name="Humrighouse B.W."/>
            <person name="Bell M."/>
            <person name="Holmes B."/>
            <person name="Steigerwalt A.G."/>
            <person name="Villarma A."/>
            <person name="Sheth M."/>
            <person name="Batra D."/>
            <person name="Pryor J."/>
            <person name="Bernardet J.-F."/>
            <person name="Hugo C."/>
            <person name="Kampfer P."/>
            <person name="Newman J."/>
            <person name="McQuiston J.R."/>
        </authorList>
    </citation>
    <scope>NUCLEOTIDE SEQUENCE [LARGE SCALE GENOMIC DNA]</scope>
    <source>
        <strain evidence="2 5">DSM 16927</strain>
    </source>
</reference>
<dbReference type="CDD" id="cd04301">
    <property type="entry name" value="NAT_SF"/>
    <property type="match status" value="1"/>
</dbReference>
<name>A0A1N7HWM3_9FLAO</name>
<dbReference type="InterPro" id="IPR000182">
    <property type="entry name" value="GNAT_dom"/>
</dbReference>
<proteinExistence type="predicted"/>
<dbReference type="SUPFAM" id="SSF55729">
    <property type="entry name" value="Acyl-CoA N-acyltransferases (Nat)"/>
    <property type="match status" value="1"/>
</dbReference>
<feature type="domain" description="N-acetyltransferase" evidence="1">
    <location>
        <begin position="46"/>
        <end position="215"/>
    </location>
</feature>
<dbReference type="Proteomes" id="UP000279541">
    <property type="component" value="Chromosome"/>
</dbReference>
<keyword evidence="5" id="KW-1185">Reference proteome</keyword>
<evidence type="ECO:0000313" key="4">
    <source>
        <dbReference type="Proteomes" id="UP000186106"/>
    </source>
</evidence>
<accession>A0A1N7HWM3</accession>
<protein>
    <submittedName>
        <fullName evidence="2">GNAT family N-acetyltransferase</fullName>
    </submittedName>
</protein>
<dbReference type="InterPro" id="IPR016181">
    <property type="entry name" value="Acyl_CoA_acyltransferase"/>
</dbReference>
<dbReference type="EMBL" id="FTNZ01000001">
    <property type="protein sequence ID" value="SIS29138.1"/>
    <property type="molecule type" value="Genomic_DNA"/>
</dbReference>
<dbReference type="Proteomes" id="UP000186106">
    <property type="component" value="Unassembled WGS sequence"/>
</dbReference>
<gene>
    <name evidence="2" type="ORF">EG359_04320</name>
    <name evidence="3" type="ORF">SAMN05421768_101497</name>
</gene>
<dbReference type="AlphaFoldDB" id="A0A1N7HWM3"/>
<dbReference type="GO" id="GO:0016747">
    <property type="term" value="F:acyltransferase activity, transferring groups other than amino-acyl groups"/>
    <property type="evidence" value="ECO:0007669"/>
    <property type="project" value="InterPro"/>
</dbReference>
<dbReference type="PROSITE" id="PS51186">
    <property type="entry name" value="GNAT"/>
    <property type="match status" value="1"/>
</dbReference>
<evidence type="ECO:0000313" key="3">
    <source>
        <dbReference type="EMBL" id="SIS29138.1"/>
    </source>
</evidence>
<evidence type="ECO:0000313" key="5">
    <source>
        <dbReference type="Proteomes" id="UP000279541"/>
    </source>
</evidence>
<reference evidence="3 4" key="1">
    <citation type="submission" date="2017-01" db="EMBL/GenBank/DDBJ databases">
        <authorList>
            <person name="Mah S.A."/>
            <person name="Swanson W.J."/>
            <person name="Moy G.W."/>
            <person name="Vacquier V.D."/>
        </authorList>
    </citation>
    <scope>NUCLEOTIDE SEQUENCE [LARGE SCALE GENOMIC DNA]</scope>
    <source>
        <strain evidence="3 4">DSM 16927</strain>
    </source>
</reference>
<dbReference type="OrthoDB" id="4966223at2"/>
<dbReference type="RefSeq" id="WP_076351618.1">
    <property type="nucleotide sequence ID" value="NZ_CP033926.1"/>
</dbReference>
<dbReference type="EMBL" id="CP033926">
    <property type="protein sequence ID" value="AZA98880.1"/>
    <property type="molecule type" value="Genomic_DNA"/>
</dbReference>
<dbReference type="KEGG" id="cjt:EG359_04320"/>